<dbReference type="RefSeq" id="WP_152575697.1">
    <property type="nucleotide sequence ID" value="NZ_VIKU02000006.1"/>
</dbReference>
<accession>A0A967ECG6</accession>
<gene>
    <name evidence="2" type="ORF">FK220_017745</name>
</gene>
<sequence>MRKLAFITFLLVGAISMIVMSYHYFELDSTGVLERKEVAEELWYLFTFRTHILLGLVAISSGPFQFLEKVWVSYKSIHKRIGYVYVSSVIISSVSGLVIAQYAMGGWISTMGFSLLSVAWLFITIKSIISIRTGKINSHQKWMFLSYSLTFAAITQRTLLLVPLLTEVPFIPIYRLSAWLPWLLNLNIAYFLFSRYSSET</sequence>
<keyword evidence="1" id="KW-1133">Transmembrane helix</keyword>
<keyword evidence="3" id="KW-1185">Reference proteome</keyword>
<name>A0A967ECG6_9FLAO</name>
<feature type="transmembrane region" description="Helical" evidence="1">
    <location>
        <begin position="81"/>
        <end position="100"/>
    </location>
</feature>
<organism evidence="2 3">
    <name type="scientific">Pelagihabitans pacificus</name>
    <dbReference type="NCBI Taxonomy" id="2696054"/>
    <lineage>
        <taxon>Bacteria</taxon>
        <taxon>Pseudomonadati</taxon>
        <taxon>Bacteroidota</taxon>
        <taxon>Flavobacteriia</taxon>
        <taxon>Flavobacteriales</taxon>
        <taxon>Flavobacteriaceae</taxon>
        <taxon>Pelagihabitans</taxon>
    </lineage>
</organism>
<feature type="transmembrane region" description="Helical" evidence="1">
    <location>
        <begin position="172"/>
        <end position="193"/>
    </location>
</feature>
<protein>
    <submittedName>
        <fullName evidence="2">DUF2306 domain-containing protein</fullName>
    </submittedName>
</protein>
<comment type="caution">
    <text evidence="2">The sequence shown here is derived from an EMBL/GenBank/DDBJ whole genome shotgun (WGS) entry which is preliminary data.</text>
</comment>
<dbReference type="AlphaFoldDB" id="A0A967ECG6"/>
<feature type="transmembrane region" description="Helical" evidence="1">
    <location>
        <begin position="144"/>
        <end position="166"/>
    </location>
</feature>
<evidence type="ECO:0000313" key="2">
    <source>
        <dbReference type="EMBL" id="NHF61201.1"/>
    </source>
</evidence>
<evidence type="ECO:0000256" key="1">
    <source>
        <dbReference type="SAM" id="Phobius"/>
    </source>
</evidence>
<keyword evidence="1" id="KW-0472">Membrane</keyword>
<reference evidence="2" key="2">
    <citation type="submission" date="2020-03" db="EMBL/GenBank/DDBJ databases">
        <title>Flavobacteriaceae bacterium strain TP-CH-4, a member of the family Flavobacteriaceae isolated from a deep-sea seamount.</title>
        <authorList>
            <person name="Zhang D.-C."/>
        </authorList>
    </citation>
    <scope>NUCLEOTIDE SEQUENCE</scope>
    <source>
        <strain evidence="2">TP-CH-4</strain>
    </source>
</reference>
<dbReference type="InterPro" id="IPR018750">
    <property type="entry name" value="DUF2306_membrane"/>
</dbReference>
<dbReference type="Proteomes" id="UP000707206">
    <property type="component" value="Unassembled WGS sequence"/>
</dbReference>
<feature type="transmembrane region" description="Helical" evidence="1">
    <location>
        <begin position="106"/>
        <end position="123"/>
    </location>
</feature>
<feature type="transmembrane region" description="Helical" evidence="1">
    <location>
        <begin position="41"/>
        <end position="60"/>
    </location>
</feature>
<keyword evidence="1" id="KW-0812">Transmembrane</keyword>
<dbReference type="EMBL" id="VIKU02000006">
    <property type="protein sequence ID" value="NHF61201.1"/>
    <property type="molecule type" value="Genomic_DNA"/>
</dbReference>
<evidence type="ECO:0000313" key="3">
    <source>
        <dbReference type="Proteomes" id="UP000707206"/>
    </source>
</evidence>
<proteinExistence type="predicted"/>
<reference evidence="2" key="1">
    <citation type="submission" date="2019-07" db="EMBL/GenBank/DDBJ databases">
        <authorList>
            <person name="De-Chao Zhang Q."/>
        </authorList>
    </citation>
    <scope>NUCLEOTIDE SEQUENCE</scope>
    <source>
        <strain evidence="2">TP-CH-4</strain>
    </source>
</reference>
<dbReference type="Pfam" id="PF10067">
    <property type="entry name" value="DUF2306"/>
    <property type="match status" value="1"/>
</dbReference>